<keyword evidence="2" id="KW-1185">Reference proteome</keyword>
<reference evidence="1 2" key="1">
    <citation type="journal article" date="2013" name="Genome Announc.">
        <title>Complete Genome of Bacillus megaterium Siphophage Staley.</title>
        <authorList>
            <person name="Hastings W.J."/>
            <person name="Ritter M.A."/>
            <person name="Chamakura K.R."/>
            <person name="Kuty Everett G.F."/>
        </authorList>
    </citation>
    <scope>NUCLEOTIDE SEQUENCE [LARGE SCALE GENOMIC DNA]</scope>
</reference>
<accession>U5Q190</accession>
<evidence type="ECO:0000313" key="1">
    <source>
        <dbReference type="EMBL" id="AGY48727.1"/>
    </source>
</evidence>
<dbReference type="RefSeq" id="YP_008770758.1">
    <property type="nucleotide sequence ID" value="NC_022767.1"/>
</dbReference>
<protein>
    <submittedName>
        <fullName evidence="1">Uncharacterized protein</fullName>
    </submittedName>
</protein>
<sequence length="900" mass="101088">MKEIINLLDINDLNWSLGSADSSWNLTSSNSRIRKDKRVPVKPNTQYTLKCAPGYQIYLRQFSSESTNELNPMNQTWRDNNFTFRTESNANFLGVILRRSSDANISLSELPVINPVIFEGALNSYPLNQVYNYPAVLSQKNLLIIEPRMWPQGVRQQNQSIQIGNYRITYGGTFPKVEENKTYRLEMNTSYKAGVFVFDKNNVCLLDTGWKYGPFDFVIPPGGTKISVNFAMSNDGAIDPNRIIQSGLTIFKKNPDSNKPAKMYRGKNFLTFPDGEWTRRPGTLNTTFTENRLEWDNFQDYAGVQILLEDALLQGKTVTFGGKRHVNATIILYYRKADGSNAYIGLGSNEVERTLTIPYGASECRFYVQNANGVRGILWAEDLYLNLDSDKMYTPSKKQNKQADLSPKKNLLKDVQVLDSSNVWLKENGVESCVRTGEKFKGADVYRITFLPDKNGRVYQLFEDKGIVSASIWIKYIQYDTTLLLTLREQNFGTSAGLVSINTDSPDWQYIKLENSNVQTSKPYMFALYKSGMTQTRKVIVDIAMPQLEKGPVATSFELYKLSNKKDIKTVANLIDKNSLTPNMYVRDSDGVVTASGAGMSALDFVSIEEGKSYVFENAPYSFTLQQRYAFYDKNKVFISGTSHYSSVSANNPKTFVAPKGAAYVRTALLPSELSTARFYCVEDNTKSNNLGLDRAPIQDLPIVTSRNLEVAKGGKLYGSNQTVVVNGGIQVSETLKEMHKTKQVGIIDNMAGSLEFTYIPAEDQATLKNTTVNRTYFSTGGGQQFRVWCWGGGSTHIINFDMTASTGNRTFFDFGTTLTTLQKGVPITFRIEWSITEFKLFVNGENRLTKTINAGGSFNTQPLTNPLYIGWNTTEYTPMPGVMKDITVKDRNGNVTLKL</sequence>
<organism evidence="1 2">
    <name type="scientific">Bacillus phage Staley</name>
    <dbReference type="NCBI Taxonomy" id="1406792"/>
    <lineage>
        <taxon>Viruses</taxon>
        <taxon>Duplodnaviria</taxon>
        <taxon>Heunggongvirae</taxon>
        <taxon>Uroviricota</taxon>
        <taxon>Caudoviricetes</taxon>
        <taxon>Slashvirus</taxon>
        <taxon>Slashvirus staley</taxon>
    </lineage>
</organism>
<evidence type="ECO:0000313" key="2">
    <source>
        <dbReference type="Proteomes" id="UP000017658"/>
    </source>
</evidence>
<proteinExistence type="predicted"/>
<dbReference type="EMBL" id="KF669663">
    <property type="protein sequence ID" value="AGY48727.1"/>
    <property type="molecule type" value="Genomic_DNA"/>
</dbReference>
<gene>
    <name evidence="1" type="ORF">Staley_44</name>
</gene>
<dbReference type="Proteomes" id="UP000017658">
    <property type="component" value="Segment"/>
</dbReference>
<name>U5Q190_9CAUD</name>
<dbReference type="KEGG" id="vg:17959513"/>
<dbReference type="GeneID" id="17959513"/>
<dbReference type="OrthoDB" id="1441at10239"/>